<organism evidence="1 2">
    <name type="scientific">Alteribacillus persepolensis</name>
    <dbReference type="NCBI Taxonomy" id="568899"/>
    <lineage>
        <taxon>Bacteria</taxon>
        <taxon>Bacillati</taxon>
        <taxon>Bacillota</taxon>
        <taxon>Bacilli</taxon>
        <taxon>Bacillales</taxon>
        <taxon>Bacillaceae</taxon>
        <taxon>Alteribacillus</taxon>
    </lineage>
</organism>
<dbReference type="Proteomes" id="UP000199163">
    <property type="component" value="Unassembled WGS sequence"/>
</dbReference>
<dbReference type="STRING" id="568899.SAMN05192534_12629"/>
<gene>
    <name evidence="1" type="ORF">SAMN05192534_12629</name>
</gene>
<proteinExistence type="predicted"/>
<dbReference type="EMBL" id="FNDK01000026">
    <property type="protein sequence ID" value="SDI22654.1"/>
    <property type="molecule type" value="Genomic_DNA"/>
</dbReference>
<sequence length="39" mass="4365">MINGEKHIEKPIRRAMVGGGRGSQIGYIHRSAALRDQNF</sequence>
<evidence type="ECO:0000313" key="1">
    <source>
        <dbReference type="EMBL" id="SDI22654.1"/>
    </source>
</evidence>
<dbReference type="AlphaFoldDB" id="A0A1G8IUK5"/>
<reference evidence="2" key="1">
    <citation type="submission" date="2016-10" db="EMBL/GenBank/DDBJ databases">
        <authorList>
            <person name="Varghese N."/>
            <person name="Submissions S."/>
        </authorList>
    </citation>
    <scope>NUCLEOTIDE SEQUENCE [LARGE SCALE GENOMIC DNA]</scope>
    <source>
        <strain evidence="2">DSM 21632</strain>
    </source>
</reference>
<keyword evidence="2" id="KW-1185">Reference proteome</keyword>
<protein>
    <submittedName>
        <fullName evidence="1">Uncharacterized protein</fullName>
    </submittedName>
</protein>
<evidence type="ECO:0000313" key="2">
    <source>
        <dbReference type="Proteomes" id="UP000199163"/>
    </source>
</evidence>
<name>A0A1G8IUK5_9BACI</name>
<accession>A0A1G8IUK5</accession>